<evidence type="ECO:0000259" key="2">
    <source>
        <dbReference type="Pfam" id="PF09925"/>
    </source>
</evidence>
<dbReference type="STRING" id="1408254.T458_25570"/>
<feature type="transmembrane region" description="Helical" evidence="1">
    <location>
        <begin position="228"/>
        <end position="248"/>
    </location>
</feature>
<feature type="transmembrane region" description="Helical" evidence="1">
    <location>
        <begin position="557"/>
        <end position="575"/>
    </location>
</feature>
<feature type="transmembrane region" description="Helical" evidence="1">
    <location>
        <begin position="71"/>
        <end position="91"/>
    </location>
</feature>
<name>V6M1F6_9BACL</name>
<proteinExistence type="predicted"/>
<keyword evidence="1" id="KW-1133">Transmembrane helix</keyword>
<evidence type="ECO:0000256" key="1">
    <source>
        <dbReference type="SAM" id="Phobius"/>
    </source>
</evidence>
<feature type="transmembrane region" description="Helical" evidence="1">
    <location>
        <begin position="119"/>
        <end position="136"/>
    </location>
</feature>
<keyword evidence="1" id="KW-0812">Transmembrane</keyword>
<feature type="transmembrane region" description="Helical" evidence="1">
    <location>
        <begin position="413"/>
        <end position="434"/>
    </location>
</feature>
<dbReference type="eggNOG" id="COG4929">
    <property type="taxonomic scope" value="Bacteria"/>
</dbReference>
<dbReference type="PATRIC" id="fig|1408254.3.peg.4986"/>
<feature type="transmembrane region" description="Helical" evidence="1">
    <location>
        <begin position="325"/>
        <end position="347"/>
    </location>
</feature>
<feature type="transmembrane region" description="Helical" evidence="1">
    <location>
        <begin position="205"/>
        <end position="221"/>
    </location>
</feature>
<dbReference type="InterPro" id="IPR025833">
    <property type="entry name" value="GDYXXLXY"/>
</dbReference>
<feature type="transmembrane region" description="Helical" evidence="1">
    <location>
        <begin position="439"/>
        <end position="458"/>
    </location>
</feature>
<dbReference type="HOGENOM" id="CLU_364029_0_0_9"/>
<dbReference type="Pfam" id="PF14345">
    <property type="entry name" value="GDYXXLXY"/>
    <property type="match status" value="1"/>
</dbReference>
<evidence type="ECO:0000313" key="4">
    <source>
        <dbReference type="Proteomes" id="UP000017973"/>
    </source>
</evidence>
<sequence>MIGMNGNVVRLGYLLAISLLLSALLYFFASNWPALDRWGKIGISVSVLVLFYLVSYLVAYLLKRHSFISNWLLLAGCLSFGVSVALLGQIYNSHADSYMLFVVWLIPSLLFSFLTRYQPFYVISFVLAHLALWFFLDPSVVHVAREDAWWFMTFWIIGLLDFILFWLAYTQRLRSRAIQYLSFAVFCLALFCSSFVDVYGPFPELLYMLTGAALFFLFLKWMPNRGLLVAKSAFLALFVIANFFWYMAEYYSEGFFALSLLVAGLLVWGAVVAIKWLKSSNRHESMWFRFFQEAFMVLVTTVASLIASVSITGFMFLVFTDSTAVLYFTFFLSVVGFLGPVVLYKGMNATVRYTLLMMGYLMGASSSIFLESGIWILFLAVAGVVWFILPSVAGRLLTQFTFLVVLGIELTDIFPHEWVMLLLFVFQMGMYVLWRGSPVLRNTSLSYALFFLLLLTEWSDHGTLLLVSNLGFFALSTFLLYWTLQRQRGSWEFGITLAFWFAFLAMKYYDFVWSLLHKSLSLLLLSLVFFAVSGWLDRRAKYEGTSEKPPIVAMKRLLLVPVILLQLVIVGYQVWSSETILAQGTLVKLELQPVDPRSLLQGDYVQLGYTISRLDSEDLQHGKNIRVVLRKQADGVYGYSGYYELDGVWNREYQAQPDDVIINGTTLGSTQVEYGIESYFVPEGTGLEVERNARFAYVKVGKKGDAILESLANQ</sequence>
<feature type="transmembrane region" description="Helical" evidence="1">
    <location>
        <begin position="97"/>
        <end position="114"/>
    </location>
</feature>
<feature type="transmembrane region" description="Helical" evidence="1">
    <location>
        <begin position="491"/>
        <end position="509"/>
    </location>
</feature>
<feature type="transmembrane region" description="Helical" evidence="1">
    <location>
        <begin position="12"/>
        <end position="29"/>
    </location>
</feature>
<keyword evidence="1" id="KW-0472">Membrane</keyword>
<feature type="transmembrane region" description="Helical" evidence="1">
    <location>
        <begin position="180"/>
        <end position="199"/>
    </location>
</feature>
<feature type="transmembrane region" description="Helical" evidence="1">
    <location>
        <begin position="464"/>
        <end position="484"/>
    </location>
</feature>
<dbReference type="eggNOG" id="COG4872">
    <property type="taxonomic scope" value="Bacteria"/>
</dbReference>
<feature type="transmembrane region" description="Helical" evidence="1">
    <location>
        <begin position="41"/>
        <end position="62"/>
    </location>
</feature>
<keyword evidence="4" id="KW-1185">Reference proteome</keyword>
<dbReference type="Pfam" id="PF09925">
    <property type="entry name" value="DUF2157"/>
    <property type="match status" value="1"/>
</dbReference>
<feature type="transmembrane region" description="Helical" evidence="1">
    <location>
        <begin position="295"/>
        <end position="319"/>
    </location>
</feature>
<feature type="domain" description="DUF2157" evidence="2">
    <location>
        <begin position="13"/>
        <end position="118"/>
    </location>
</feature>
<dbReference type="AlphaFoldDB" id="V6M1F6"/>
<organism evidence="3 4">
    <name type="scientific">Brevibacillus panacihumi W25</name>
    <dbReference type="NCBI Taxonomy" id="1408254"/>
    <lineage>
        <taxon>Bacteria</taxon>
        <taxon>Bacillati</taxon>
        <taxon>Bacillota</taxon>
        <taxon>Bacilli</taxon>
        <taxon>Bacillales</taxon>
        <taxon>Paenibacillaceae</taxon>
        <taxon>Brevibacillus</taxon>
    </lineage>
</organism>
<dbReference type="Proteomes" id="UP000017973">
    <property type="component" value="Unassembled WGS sequence"/>
</dbReference>
<dbReference type="InterPro" id="IPR018677">
    <property type="entry name" value="DUF2157"/>
</dbReference>
<comment type="caution">
    <text evidence="3">The sequence shown here is derived from an EMBL/GenBank/DDBJ whole genome shotgun (WGS) entry which is preliminary data.</text>
</comment>
<gene>
    <name evidence="3" type="ORF">T458_25570</name>
</gene>
<protein>
    <recommendedName>
        <fullName evidence="2">DUF2157 domain-containing protein</fullName>
    </recommendedName>
</protein>
<dbReference type="EMBL" id="AYJU01000018">
    <property type="protein sequence ID" value="EST51740.1"/>
    <property type="molecule type" value="Genomic_DNA"/>
</dbReference>
<feature type="transmembrane region" description="Helical" evidence="1">
    <location>
        <begin position="254"/>
        <end position="274"/>
    </location>
</feature>
<feature type="transmembrane region" description="Helical" evidence="1">
    <location>
        <begin position="148"/>
        <end position="168"/>
    </location>
</feature>
<evidence type="ECO:0000313" key="3">
    <source>
        <dbReference type="EMBL" id="EST51740.1"/>
    </source>
</evidence>
<feature type="transmembrane region" description="Helical" evidence="1">
    <location>
        <begin position="515"/>
        <end position="536"/>
    </location>
</feature>
<reference evidence="3 4" key="1">
    <citation type="journal article" date="2014" name="Genome Announc.">
        <title>Draft Genome Sequence of Brevibacillus panacihumi Strain W25, a Halotolerant Hydrocarbon-Degrading Bacterium.</title>
        <authorList>
            <person name="Wang X."/>
            <person name="Jin D."/>
            <person name="Zhou L."/>
            <person name="Wu L."/>
            <person name="An W."/>
            <person name="Chen Y."/>
            <person name="Zhao L."/>
        </authorList>
    </citation>
    <scope>NUCLEOTIDE SEQUENCE [LARGE SCALE GENOMIC DNA]</scope>
    <source>
        <strain evidence="3 4">W25</strain>
    </source>
</reference>
<accession>V6M1F6</accession>
<feature type="transmembrane region" description="Helical" evidence="1">
    <location>
        <begin position="368"/>
        <end position="393"/>
    </location>
</feature>